<dbReference type="Proteomes" id="UP000609064">
    <property type="component" value="Unassembled WGS sequence"/>
</dbReference>
<reference evidence="2" key="1">
    <citation type="journal article" date="2014" name="Int. J. Syst. Evol. Microbiol.">
        <title>Complete genome sequence of Corynebacterium casei LMG S-19264T (=DSM 44701T), isolated from a smear-ripened cheese.</title>
        <authorList>
            <consortium name="US DOE Joint Genome Institute (JGI-PGF)"/>
            <person name="Walter F."/>
            <person name="Albersmeier A."/>
            <person name="Kalinowski J."/>
            <person name="Ruckert C."/>
        </authorList>
    </citation>
    <scope>NUCLEOTIDE SEQUENCE</scope>
    <source>
        <strain evidence="2">CGMCC 1.15958</strain>
    </source>
</reference>
<dbReference type="InterPro" id="IPR012899">
    <property type="entry name" value="LTXXQ"/>
</dbReference>
<proteinExistence type="predicted"/>
<dbReference type="Gene3D" id="1.20.120.1490">
    <property type="match status" value="1"/>
</dbReference>
<protein>
    <recommendedName>
        <fullName evidence="4">Periplasmic heavy metal sensor</fullName>
    </recommendedName>
</protein>
<comment type="caution">
    <text evidence="2">The sequence shown here is derived from an EMBL/GenBank/DDBJ whole genome shotgun (WGS) entry which is preliminary data.</text>
</comment>
<evidence type="ECO:0000256" key="1">
    <source>
        <dbReference type="SAM" id="Coils"/>
    </source>
</evidence>
<gene>
    <name evidence="2" type="ORF">GCM10011514_11090</name>
</gene>
<feature type="coiled-coil region" evidence="1">
    <location>
        <begin position="45"/>
        <end position="96"/>
    </location>
</feature>
<dbReference type="AlphaFoldDB" id="A0A916YKB0"/>
<dbReference type="GO" id="GO:0042597">
    <property type="term" value="C:periplasmic space"/>
    <property type="evidence" value="ECO:0007669"/>
    <property type="project" value="InterPro"/>
</dbReference>
<dbReference type="Pfam" id="PF07813">
    <property type="entry name" value="LTXXQ"/>
    <property type="match status" value="1"/>
</dbReference>
<reference evidence="2" key="2">
    <citation type="submission" date="2020-09" db="EMBL/GenBank/DDBJ databases">
        <authorList>
            <person name="Sun Q."/>
            <person name="Zhou Y."/>
        </authorList>
    </citation>
    <scope>NUCLEOTIDE SEQUENCE</scope>
    <source>
        <strain evidence="2">CGMCC 1.15958</strain>
    </source>
</reference>
<keyword evidence="3" id="KW-1185">Reference proteome</keyword>
<name>A0A916YKB0_9BACT</name>
<accession>A0A916YKB0</accession>
<dbReference type="EMBL" id="BMKK01000002">
    <property type="protein sequence ID" value="GGD48748.1"/>
    <property type="molecule type" value="Genomic_DNA"/>
</dbReference>
<keyword evidence="1" id="KW-0175">Coiled coil</keyword>
<evidence type="ECO:0000313" key="3">
    <source>
        <dbReference type="Proteomes" id="UP000609064"/>
    </source>
</evidence>
<organism evidence="2 3">
    <name type="scientific">Emticicia aquatilis</name>
    <dbReference type="NCBI Taxonomy" id="1537369"/>
    <lineage>
        <taxon>Bacteria</taxon>
        <taxon>Pseudomonadati</taxon>
        <taxon>Bacteroidota</taxon>
        <taxon>Cytophagia</taxon>
        <taxon>Cytophagales</taxon>
        <taxon>Leadbetterellaceae</taxon>
        <taxon>Emticicia</taxon>
    </lineage>
</organism>
<evidence type="ECO:0008006" key="4">
    <source>
        <dbReference type="Google" id="ProtNLM"/>
    </source>
</evidence>
<evidence type="ECO:0000313" key="2">
    <source>
        <dbReference type="EMBL" id="GGD48748.1"/>
    </source>
</evidence>
<sequence length="134" mass="15551">MLSIAQNRQGGGGGRMQKIHSAKIGMITERLNLTPEQAPQFWAVYNEYENKKIELKKNIRRTMEDAVSLAATDDKILAAQKQVITLRRKELDLEEEYMNKILRTITPRQFSELKRTEANFNKMLLEKLNEKADN</sequence>